<proteinExistence type="predicted"/>
<name>A0ACC2FN00_DALPE</name>
<keyword evidence="2" id="KW-1185">Reference proteome</keyword>
<comment type="caution">
    <text evidence="1">The sequence shown here is derived from an EMBL/GenBank/DDBJ whole genome shotgun (WGS) entry which is preliminary data.</text>
</comment>
<organism evidence="1 2">
    <name type="scientific">Dallia pectoralis</name>
    <name type="common">Alaska blackfish</name>
    <dbReference type="NCBI Taxonomy" id="75939"/>
    <lineage>
        <taxon>Eukaryota</taxon>
        <taxon>Metazoa</taxon>
        <taxon>Chordata</taxon>
        <taxon>Craniata</taxon>
        <taxon>Vertebrata</taxon>
        <taxon>Euteleostomi</taxon>
        <taxon>Actinopterygii</taxon>
        <taxon>Neopterygii</taxon>
        <taxon>Teleostei</taxon>
        <taxon>Protacanthopterygii</taxon>
        <taxon>Esociformes</taxon>
        <taxon>Umbridae</taxon>
        <taxon>Dallia</taxon>
    </lineage>
</organism>
<protein>
    <submittedName>
        <fullName evidence="1">Uncharacterized protein</fullName>
    </submittedName>
</protein>
<dbReference type="Proteomes" id="UP001157502">
    <property type="component" value="Chromosome 25"/>
</dbReference>
<evidence type="ECO:0000313" key="1">
    <source>
        <dbReference type="EMBL" id="KAJ7992688.1"/>
    </source>
</evidence>
<gene>
    <name evidence="1" type="ORF">DPEC_G00281280</name>
</gene>
<reference evidence="1" key="1">
    <citation type="submission" date="2021-05" db="EMBL/GenBank/DDBJ databases">
        <authorList>
            <person name="Pan Q."/>
            <person name="Jouanno E."/>
            <person name="Zahm M."/>
            <person name="Klopp C."/>
            <person name="Cabau C."/>
            <person name="Louis A."/>
            <person name="Berthelot C."/>
            <person name="Parey E."/>
            <person name="Roest Crollius H."/>
            <person name="Montfort J."/>
            <person name="Robinson-Rechavi M."/>
            <person name="Bouchez O."/>
            <person name="Lampietro C."/>
            <person name="Lopez Roques C."/>
            <person name="Donnadieu C."/>
            <person name="Postlethwait J."/>
            <person name="Bobe J."/>
            <person name="Dillon D."/>
            <person name="Chandos A."/>
            <person name="von Hippel F."/>
            <person name="Guiguen Y."/>
        </authorList>
    </citation>
    <scope>NUCLEOTIDE SEQUENCE</scope>
    <source>
        <strain evidence="1">YG-Jan2019</strain>
    </source>
</reference>
<evidence type="ECO:0000313" key="2">
    <source>
        <dbReference type="Proteomes" id="UP001157502"/>
    </source>
</evidence>
<dbReference type="EMBL" id="CM055752">
    <property type="protein sequence ID" value="KAJ7992688.1"/>
    <property type="molecule type" value="Genomic_DNA"/>
</dbReference>
<sequence length="202" mass="23084">MQLATHLGLKLLSATHFSRLRKRRVPPGGNSWKLQPPVLRQITEQSSRPPCDTQMWGYLNLLISYCHVMFFSGIYPQVPLWCLVTVGTNCHTDLWRLCSGVRRPFPQTSHRDDVLWQRVFRGAEALAVLFHSVLLWSSLNSGSLILTTGWELGFLLLILLLFSQRGAVSSLVRADGRPAEPPGTCHPRLQRHQRRQHQQQQC</sequence>
<accession>A0ACC2FN00</accession>